<feature type="region of interest" description="Disordered" evidence="1">
    <location>
        <begin position="1"/>
        <end position="34"/>
    </location>
</feature>
<protein>
    <submittedName>
        <fullName evidence="2">Uncharacterized protein</fullName>
    </submittedName>
</protein>
<gene>
    <name evidence="2" type="ORF">MPPM_4165</name>
</gene>
<dbReference type="AlphaFoldDB" id="A0A160PLG7"/>
<organism evidence="2 3">
    <name type="scientific">Methylorubrum populi</name>
    <dbReference type="NCBI Taxonomy" id="223967"/>
    <lineage>
        <taxon>Bacteria</taxon>
        <taxon>Pseudomonadati</taxon>
        <taxon>Pseudomonadota</taxon>
        <taxon>Alphaproteobacteria</taxon>
        <taxon>Hyphomicrobiales</taxon>
        <taxon>Methylobacteriaceae</taxon>
        <taxon>Methylorubrum</taxon>
    </lineage>
</organism>
<dbReference type="EMBL" id="AP014809">
    <property type="protein sequence ID" value="BAU92770.1"/>
    <property type="molecule type" value="Genomic_DNA"/>
</dbReference>
<proteinExistence type="predicted"/>
<name>A0A160PLG7_9HYPH</name>
<evidence type="ECO:0000256" key="1">
    <source>
        <dbReference type="SAM" id="MobiDB-lite"/>
    </source>
</evidence>
<evidence type="ECO:0000313" key="3">
    <source>
        <dbReference type="Proteomes" id="UP000218288"/>
    </source>
</evidence>
<accession>A0A160PLG7</accession>
<sequence length="158" mass="17084">MNTKHDRDPAREARETPDDAGASAVGPGVPEPLYPPTKVAGADLMVVGLAYRSDEWIEFLDGEDPGGRFEVAAVVDPADLRQIEAMVAGRTFRLAAVDQELAMGTSLAVQLAFFGPPSVKVLPPPSERKRLVGSKARRPPERPWVHTLGGPREPSPRR</sequence>
<feature type="region of interest" description="Disordered" evidence="1">
    <location>
        <begin position="123"/>
        <end position="158"/>
    </location>
</feature>
<dbReference type="OrthoDB" id="7988864at2"/>
<dbReference type="Proteomes" id="UP000218288">
    <property type="component" value="Chromosome"/>
</dbReference>
<feature type="compositionally biased region" description="Basic and acidic residues" evidence="1">
    <location>
        <begin position="1"/>
        <end position="17"/>
    </location>
</feature>
<reference evidence="2 3" key="1">
    <citation type="journal article" date="2016" name="Genome Announc.">
        <title>Complete Genome Sequence of Methylobacterium populi P-1M, Isolated from Pink-Pigmented Household Biofilm.</title>
        <authorList>
            <person name="Morohoshi T."/>
            <person name="Ikeda T."/>
        </authorList>
    </citation>
    <scope>NUCLEOTIDE SEQUENCE [LARGE SCALE GENOMIC DNA]</scope>
    <source>
        <strain evidence="2 3">P-1M</strain>
    </source>
</reference>
<evidence type="ECO:0000313" key="2">
    <source>
        <dbReference type="EMBL" id="BAU92770.1"/>
    </source>
</evidence>